<proteinExistence type="predicted"/>
<dbReference type="Gene3D" id="2.60.120.10">
    <property type="entry name" value="Jelly Rolls"/>
    <property type="match status" value="1"/>
</dbReference>
<keyword evidence="1" id="KW-0479">Metal-binding</keyword>
<dbReference type="InterPro" id="IPR013096">
    <property type="entry name" value="Cupin_2"/>
</dbReference>
<dbReference type="Proteomes" id="UP000605099">
    <property type="component" value="Unassembled WGS sequence"/>
</dbReference>
<dbReference type="CDD" id="cd02224">
    <property type="entry name" value="cupin_SPO2919-like"/>
    <property type="match status" value="1"/>
</dbReference>
<dbReference type="PANTHER" id="PTHR35848:SF9">
    <property type="entry name" value="SLL1358 PROTEIN"/>
    <property type="match status" value="1"/>
</dbReference>
<evidence type="ECO:0000256" key="1">
    <source>
        <dbReference type="ARBA" id="ARBA00022723"/>
    </source>
</evidence>
<keyword evidence="5" id="KW-1185">Reference proteome</keyword>
<dbReference type="EMBL" id="BMLK01000021">
    <property type="protein sequence ID" value="GGN58019.1"/>
    <property type="molecule type" value="Genomic_DNA"/>
</dbReference>
<dbReference type="InterPro" id="IPR014710">
    <property type="entry name" value="RmlC-like_jellyroll"/>
</dbReference>
<feature type="compositionally biased region" description="Basic and acidic residues" evidence="2">
    <location>
        <begin position="1"/>
        <end position="10"/>
    </location>
</feature>
<dbReference type="PANTHER" id="PTHR35848">
    <property type="entry name" value="OXALATE-BINDING PROTEIN"/>
    <property type="match status" value="1"/>
</dbReference>
<accession>A0ABQ2JWM5</accession>
<dbReference type="Pfam" id="PF07883">
    <property type="entry name" value="Cupin_2"/>
    <property type="match status" value="1"/>
</dbReference>
<gene>
    <name evidence="4" type="ORF">GCM10011349_37160</name>
</gene>
<organism evidence="4 5">
    <name type="scientific">Novosphingobium indicum</name>
    <dbReference type="NCBI Taxonomy" id="462949"/>
    <lineage>
        <taxon>Bacteria</taxon>
        <taxon>Pseudomonadati</taxon>
        <taxon>Pseudomonadota</taxon>
        <taxon>Alphaproteobacteria</taxon>
        <taxon>Sphingomonadales</taxon>
        <taxon>Sphingomonadaceae</taxon>
        <taxon>Novosphingobium</taxon>
    </lineage>
</organism>
<dbReference type="RefSeq" id="WP_188822074.1">
    <property type="nucleotide sequence ID" value="NZ_BMLK01000021.1"/>
</dbReference>
<protein>
    <submittedName>
        <fullName evidence="4">Transcriptional regulator</fullName>
    </submittedName>
</protein>
<dbReference type="SUPFAM" id="SSF51182">
    <property type="entry name" value="RmlC-like cupins"/>
    <property type="match status" value="1"/>
</dbReference>
<sequence>MTVHKGDISPDKAIIGRSSYPPPHDEKVKGRKTWMLTRQWKLAQFGVNRVELPPGAWSTQRHWHRTNDELVVMISGELVLVTDDGEETLRAGDCVGFKAGVENAHHLQNRSDEPAVYYDIGGRDAWDVSTFPDIGLEARTHQELRFREIGNKA</sequence>
<feature type="region of interest" description="Disordered" evidence="2">
    <location>
        <begin position="1"/>
        <end position="28"/>
    </location>
</feature>
<evidence type="ECO:0000313" key="4">
    <source>
        <dbReference type="EMBL" id="GGN58019.1"/>
    </source>
</evidence>
<comment type="caution">
    <text evidence="4">The sequence shown here is derived from an EMBL/GenBank/DDBJ whole genome shotgun (WGS) entry which is preliminary data.</text>
</comment>
<name>A0ABQ2JWM5_9SPHN</name>
<evidence type="ECO:0000259" key="3">
    <source>
        <dbReference type="Pfam" id="PF07883"/>
    </source>
</evidence>
<reference evidence="5" key="1">
    <citation type="journal article" date="2019" name="Int. J. Syst. Evol. Microbiol.">
        <title>The Global Catalogue of Microorganisms (GCM) 10K type strain sequencing project: providing services to taxonomists for standard genome sequencing and annotation.</title>
        <authorList>
            <consortium name="The Broad Institute Genomics Platform"/>
            <consortium name="The Broad Institute Genome Sequencing Center for Infectious Disease"/>
            <person name="Wu L."/>
            <person name="Ma J."/>
        </authorList>
    </citation>
    <scope>NUCLEOTIDE SEQUENCE [LARGE SCALE GENOMIC DNA]</scope>
    <source>
        <strain evidence="5">CGMCC 1.6784</strain>
    </source>
</reference>
<feature type="domain" description="Cupin type-2" evidence="3">
    <location>
        <begin position="49"/>
        <end position="120"/>
    </location>
</feature>
<evidence type="ECO:0000256" key="2">
    <source>
        <dbReference type="SAM" id="MobiDB-lite"/>
    </source>
</evidence>
<dbReference type="InterPro" id="IPR011051">
    <property type="entry name" value="RmlC_Cupin_sf"/>
</dbReference>
<evidence type="ECO:0000313" key="5">
    <source>
        <dbReference type="Proteomes" id="UP000605099"/>
    </source>
</evidence>
<dbReference type="InterPro" id="IPR051610">
    <property type="entry name" value="GPI/OXD"/>
</dbReference>